<dbReference type="Proteomes" id="UP000199433">
    <property type="component" value="Unassembled WGS sequence"/>
</dbReference>
<dbReference type="Pfam" id="PF09902">
    <property type="entry name" value="DUF2129"/>
    <property type="match status" value="1"/>
</dbReference>
<keyword evidence="1" id="KW-0963">Cytoplasm</keyword>
<evidence type="ECO:0000313" key="3">
    <source>
        <dbReference type="Proteomes" id="UP000199433"/>
    </source>
</evidence>
<dbReference type="InterPro" id="IPR016979">
    <property type="entry name" value="DUF2129"/>
</dbReference>
<evidence type="ECO:0000313" key="2">
    <source>
        <dbReference type="EMBL" id="SDJ81920.1"/>
    </source>
</evidence>
<keyword evidence="3" id="KW-1185">Reference proteome</keyword>
<evidence type="ECO:0000256" key="1">
    <source>
        <dbReference type="ARBA" id="ARBA00022490"/>
    </source>
</evidence>
<protein>
    <submittedName>
        <fullName evidence="2">Uncharacterized protein YlbG, UPF0298 family</fullName>
    </submittedName>
</protein>
<dbReference type="AlphaFoldDB" id="A0A1G8WWI5"/>
<dbReference type="RefSeq" id="WP_091264926.1">
    <property type="nucleotide sequence ID" value="NZ_FNFK01000005.1"/>
</dbReference>
<reference evidence="3" key="1">
    <citation type="submission" date="2016-10" db="EMBL/GenBank/DDBJ databases">
        <authorList>
            <person name="Varghese N."/>
            <person name="Submissions S."/>
        </authorList>
    </citation>
    <scope>NUCLEOTIDE SEQUENCE [LARGE SCALE GENOMIC DNA]</scope>
    <source>
        <strain evidence="3">DSM 19181</strain>
    </source>
</reference>
<dbReference type="OrthoDB" id="2990788at2"/>
<dbReference type="STRING" id="426701.SAMN04488098_100513"/>
<organism evidence="2 3">
    <name type="scientific">Alkalibacterium thalassium</name>
    <dbReference type="NCBI Taxonomy" id="426701"/>
    <lineage>
        <taxon>Bacteria</taxon>
        <taxon>Bacillati</taxon>
        <taxon>Bacillota</taxon>
        <taxon>Bacilli</taxon>
        <taxon>Lactobacillales</taxon>
        <taxon>Carnobacteriaceae</taxon>
        <taxon>Alkalibacterium</taxon>
    </lineage>
</organism>
<gene>
    <name evidence="2" type="ORF">SAMN04488098_100513</name>
</gene>
<name>A0A1G8WWI5_9LACT</name>
<accession>A0A1G8WWI5</accession>
<proteinExistence type="predicted"/>
<dbReference type="EMBL" id="FNFK01000005">
    <property type="protein sequence ID" value="SDJ81920.1"/>
    <property type="molecule type" value="Genomic_DNA"/>
</dbReference>
<sequence>MSEQKNGRAGLIVWLYTTKYVNKLKRYGLVHYVSKNINYAVLYVNKDEREDLSRTISKQHFVRKVENAYQCELPKTFDGVLDKVTEMAKKKTELEKSELETSRRVI</sequence>